<proteinExistence type="predicted"/>
<reference evidence="1 2" key="1">
    <citation type="submission" date="2017-06" db="EMBL/GenBank/DDBJ databases">
        <title>Neisseria chenwenguii sp. nov., isolated from the intestinal contents of Tibetan Plateau Pika in Yushu, Qinghai Province, China.</title>
        <authorList>
            <person name="Zhang G."/>
        </authorList>
    </citation>
    <scope>NUCLEOTIDE SEQUENCE [LARGE SCALE GENOMIC DNA]</scope>
    <source>
        <strain evidence="1 2">10023</strain>
    </source>
</reference>
<dbReference type="RefSeq" id="WP_089036958.1">
    <property type="nucleotide sequence ID" value="NZ_CP022278.1"/>
</dbReference>
<accession>A0A220S4J7</accession>
<dbReference type="InterPro" id="IPR025392">
    <property type="entry name" value="DUF4124"/>
</dbReference>
<dbReference type="Pfam" id="PF13511">
    <property type="entry name" value="DUF4124"/>
    <property type="match status" value="1"/>
</dbReference>
<evidence type="ECO:0000313" key="1">
    <source>
        <dbReference type="EMBL" id="ASK28268.1"/>
    </source>
</evidence>
<dbReference type="Proteomes" id="UP000198238">
    <property type="component" value="Chromosome"/>
</dbReference>
<name>A0A220S4J7_9NEIS</name>
<dbReference type="AlphaFoldDB" id="A0A220S4J7"/>
<protein>
    <submittedName>
        <fullName evidence="1">Lipoic acid synthetase</fullName>
    </submittedName>
</protein>
<dbReference type="EMBL" id="CP022278">
    <property type="protein sequence ID" value="ASK28268.1"/>
    <property type="molecule type" value="Genomic_DNA"/>
</dbReference>
<sequence>MKKTALLVLALISAASAQATVYECRDGAGRKVYSQNPGKNCKSLDLGKPSVYTAAPAPTKQTAAVEAPAAKPAPDNSAAKAELAAAQKALAEGKNIRYGNERNYAKYLERIRGLEAQVKAAQEKVNAAAAGKDAH</sequence>
<evidence type="ECO:0000313" key="2">
    <source>
        <dbReference type="Proteomes" id="UP000198238"/>
    </source>
</evidence>
<dbReference type="OrthoDB" id="5298561at2"/>
<keyword evidence="2" id="KW-1185">Reference proteome</keyword>
<dbReference type="KEGG" id="nei:BG910_11470"/>
<organism evidence="1 2">
    <name type="scientific">Neisseria chenwenguii</name>
    <dbReference type="NCBI Taxonomy" id="1853278"/>
    <lineage>
        <taxon>Bacteria</taxon>
        <taxon>Pseudomonadati</taxon>
        <taxon>Pseudomonadota</taxon>
        <taxon>Betaproteobacteria</taxon>
        <taxon>Neisseriales</taxon>
        <taxon>Neisseriaceae</taxon>
        <taxon>Neisseria</taxon>
    </lineage>
</organism>
<gene>
    <name evidence="1" type="ORF">BG910_11470</name>
</gene>